<organism evidence="3">
    <name type="scientific">Salvia splendens</name>
    <name type="common">Scarlet sage</name>
    <dbReference type="NCBI Taxonomy" id="180675"/>
    <lineage>
        <taxon>Eukaryota</taxon>
        <taxon>Viridiplantae</taxon>
        <taxon>Streptophyta</taxon>
        <taxon>Embryophyta</taxon>
        <taxon>Tracheophyta</taxon>
        <taxon>Spermatophyta</taxon>
        <taxon>Magnoliopsida</taxon>
        <taxon>eudicotyledons</taxon>
        <taxon>Gunneridae</taxon>
        <taxon>Pentapetalae</taxon>
        <taxon>asterids</taxon>
        <taxon>lamiids</taxon>
        <taxon>Lamiales</taxon>
        <taxon>Lamiaceae</taxon>
        <taxon>Nepetoideae</taxon>
        <taxon>Mentheae</taxon>
        <taxon>Salviinae</taxon>
        <taxon>Salvia</taxon>
        <taxon>Salvia subgen. Calosphace</taxon>
        <taxon>core Calosphace</taxon>
    </lineage>
</organism>
<dbReference type="GO" id="GO:0016788">
    <property type="term" value="F:hydrolase activity, acting on ester bonds"/>
    <property type="evidence" value="ECO:0007669"/>
    <property type="project" value="InterPro"/>
</dbReference>
<dbReference type="GO" id="GO:0005576">
    <property type="term" value="C:extracellular region"/>
    <property type="evidence" value="ECO:0007669"/>
    <property type="project" value="TreeGrafter"/>
</dbReference>
<proteinExistence type="inferred from homology"/>
<accession>A0A8X8XYV3</accession>
<evidence type="ECO:0000256" key="2">
    <source>
        <dbReference type="SAM" id="MobiDB-lite"/>
    </source>
</evidence>
<reference evidence="3" key="2">
    <citation type="submission" date="2020-08" db="EMBL/GenBank/DDBJ databases">
        <title>Plant Genome Project.</title>
        <authorList>
            <person name="Zhang R.-G."/>
        </authorList>
    </citation>
    <scope>NUCLEOTIDE SEQUENCE</scope>
    <source>
        <strain evidence="3">Huo1</strain>
        <tissue evidence="3">Leaf</tissue>
    </source>
</reference>
<sequence>MSWNSSYPKFRSIDELVNVNTAYSRKRKSSRHPPENQCESEGRSEPDPIGHHSPPLKQMEQGPSANPNADTEIKLSPILEVEPDAEVPEKEDDARRTTTNPSSSDGGAPPFNFPEINGDFDCASAIETWLVNLPPNVTVPAVFAFGDSIVNQGMNNHLATLVKCNFPPYGKDLYNVVPTGRFSNGKTPPDFIAEELGVKELIPAYLDPNLKPQDLPTGVSFASGGCGFDPQTALIVSAIPLSDQLNHFKEYIGKLKAAVGEEKGNFILANSLYLELYNLGARRIAVFGTPPIGCLPAQRTLAGGIARMCSEEENQAAQLVNDKLSPALTSLTKRLPQSKIVYINIYDPLLDLIQHPHNHG</sequence>
<evidence type="ECO:0000313" key="3">
    <source>
        <dbReference type="EMBL" id="KAG6422693.1"/>
    </source>
</evidence>
<evidence type="ECO:0008006" key="5">
    <source>
        <dbReference type="Google" id="ProtNLM"/>
    </source>
</evidence>
<feature type="region of interest" description="Disordered" evidence="2">
    <location>
        <begin position="23"/>
        <end position="114"/>
    </location>
</feature>
<evidence type="ECO:0000313" key="4">
    <source>
        <dbReference type="Proteomes" id="UP000298416"/>
    </source>
</evidence>
<dbReference type="InterPro" id="IPR001087">
    <property type="entry name" value="GDSL"/>
</dbReference>
<comment type="similarity">
    <text evidence="1">Belongs to the 'GDSL' lipolytic enzyme family.</text>
</comment>
<dbReference type="CDD" id="cd01837">
    <property type="entry name" value="SGNH_plant_lipase_like"/>
    <property type="match status" value="1"/>
</dbReference>
<dbReference type="AlphaFoldDB" id="A0A8X8XYV3"/>
<dbReference type="InterPro" id="IPR035669">
    <property type="entry name" value="SGNH_plant_lipase-like"/>
</dbReference>
<evidence type="ECO:0000256" key="1">
    <source>
        <dbReference type="ARBA" id="ARBA00008668"/>
    </source>
</evidence>
<feature type="compositionally biased region" description="Acidic residues" evidence="2">
    <location>
        <begin position="81"/>
        <end position="91"/>
    </location>
</feature>
<feature type="compositionally biased region" description="Basic and acidic residues" evidence="2">
    <location>
        <begin position="40"/>
        <end position="50"/>
    </location>
</feature>
<comment type="caution">
    <text evidence="3">The sequence shown here is derived from an EMBL/GenBank/DDBJ whole genome shotgun (WGS) entry which is preliminary data.</text>
</comment>
<dbReference type="InterPro" id="IPR036514">
    <property type="entry name" value="SGNH_hydro_sf"/>
</dbReference>
<keyword evidence="4" id="KW-1185">Reference proteome</keyword>
<gene>
    <name evidence="3" type="ORF">SASPL_113071</name>
</gene>
<name>A0A8X8XYV3_SALSN</name>
<dbReference type="PANTHER" id="PTHR45642:SF95">
    <property type="entry name" value="GDSL-LIKE LIPASE_ACYLHYDROLASE FAMILY PROTEIN, EXPRESSED"/>
    <property type="match status" value="1"/>
</dbReference>
<protein>
    <recommendedName>
        <fullName evidence="5">GDSL esterase/lipase</fullName>
    </recommendedName>
</protein>
<dbReference type="EMBL" id="PNBA02000005">
    <property type="protein sequence ID" value="KAG6422693.1"/>
    <property type="molecule type" value="Genomic_DNA"/>
</dbReference>
<reference evidence="3" key="1">
    <citation type="submission" date="2018-01" db="EMBL/GenBank/DDBJ databases">
        <authorList>
            <person name="Mao J.F."/>
        </authorList>
    </citation>
    <scope>NUCLEOTIDE SEQUENCE</scope>
    <source>
        <strain evidence="3">Huo1</strain>
        <tissue evidence="3">Leaf</tissue>
    </source>
</reference>
<dbReference type="Gene3D" id="3.40.50.1110">
    <property type="entry name" value="SGNH hydrolase"/>
    <property type="match status" value="2"/>
</dbReference>
<dbReference type="Pfam" id="PF00657">
    <property type="entry name" value="Lipase_GDSL"/>
    <property type="match status" value="2"/>
</dbReference>
<dbReference type="Proteomes" id="UP000298416">
    <property type="component" value="Unassembled WGS sequence"/>
</dbReference>
<dbReference type="PANTHER" id="PTHR45642">
    <property type="entry name" value="GDSL ESTERASE/LIPASE EXL3"/>
    <property type="match status" value="1"/>
</dbReference>
<dbReference type="InterPro" id="IPR050592">
    <property type="entry name" value="GDSL_lipolytic_enzyme"/>
</dbReference>